<dbReference type="PANTHER" id="PTHR45649">
    <property type="entry name" value="AMINO-ACID PERMEASE BAT1"/>
    <property type="match status" value="1"/>
</dbReference>
<comment type="subcellular location">
    <subcellularLocation>
        <location evidence="1">Membrane</location>
        <topology evidence="1">Multi-pass membrane protein</topology>
    </subcellularLocation>
</comment>
<dbReference type="PANTHER" id="PTHR45649:SF6">
    <property type="entry name" value="GABA-SPECIFIC PERMEASE"/>
    <property type="match status" value="1"/>
</dbReference>
<evidence type="ECO:0000256" key="1">
    <source>
        <dbReference type="ARBA" id="ARBA00004141"/>
    </source>
</evidence>
<feature type="signal peptide" evidence="7">
    <location>
        <begin position="1"/>
        <end position="28"/>
    </location>
</feature>
<dbReference type="OMA" id="TMINIVS"/>
<evidence type="ECO:0000256" key="5">
    <source>
        <dbReference type="ARBA" id="ARBA00023136"/>
    </source>
</evidence>
<dbReference type="OrthoDB" id="4476201at2759"/>
<name>A0A1E4S3T6_CYBJN</name>
<keyword evidence="5 6" id="KW-0472">Membrane</keyword>
<protein>
    <submittedName>
        <fullName evidence="8">Uncharacterized protein</fullName>
    </submittedName>
</protein>
<evidence type="ECO:0000313" key="9">
    <source>
        <dbReference type="Proteomes" id="UP000094389"/>
    </source>
</evidence>
<keyword evidence="7" id="KW-0732">Signal</keyword>
<dbReference type="AlphaFoldDB" id="A0A1E4S3T6"/>
<evidence type="ECO:0000313" key="8">
    <source>
        <dbReference type="EMBL" id="ODV74145.1"/>
    </source>
</evidence>
<keyword evidence="9" id="KW-1185">Reference proteome</keyword>
<evidence type="ECO:0000256" key="3">
    <source>
        <dbReference type="ARBA" id="ARBA00022692"/>
    </source>
</evidence>
<dbReference type="RefSeq" id="XP_020071184.1">
    <property type="nucleotide sequence ID" value="XM_020216297.1"/>
</dbReference>
<evidence type="ECO:0000256" key="2">
    <source>
        <dbReference type="ARBA" id="ARBA00022448"/>
    </source>
</evidence>
<reference evidence="8 9" key="1">
    <citation type="journal article" date="2016" name="Proc. Natl. Acad. Sci. U.S.A.">
        <title>Comparative genomics of biotechnologically important yeasts.</title>
        <authorList>
            <person name="Riley R."/>
            <person name="Haridas S."/>
            <person name="Wolfe K.H."/>
            <person name="Lopes M.R."/>
            <person name="Hittinger C.T."/>
            <person name="Goeker M."/>
            <person name="Salamov A.A."/>
            <person name="Wisecaver J.H."/>
            <person name="Long T.M."/>
            <person name="Calvey C.H."/>
            <person name="Aerts A.L."/>
            <person name="Barry K.W."/>
            <person name="Choi C."/>
            <person name="Clum A."/>
            <person name="Coughlan A.Y."/>
            <person name="Deshpande S."/>
            <person name="Douglass A.P."/>
            <person name="Hanson S.J."/>
            <person name="Klenk H.-P."/>
            <person name="LaButti K.M."/>
            <person name="Lapidus A."/>
            <person name="Lindquist E.A."/>
            <person name="Lipzen A.M."/>
            <person name="Meier-Kolthoff J.P."/>
            <person name="Ohm R.A."/>
            <person name="Otillar R.P."/>
            <person name="Pangilinan J.L."/>
            <person name="Peng Y."/>
            <person name="Rokas A."/>
            <person name="Rosa C.A."/>
            <person name="Scheuner C."/>
            <person name="Sibirny A.A."/>
            <person name="Slot J.C."/>
            <person name="Stielow J.B."/>
            <person name="Sun H."/>
            <person name="Kurtzman C.P."/>
            <person name="Blackwell M."/>
            <person name="Grigoriev I.V."/>
            <person name="Jeffries T.W."/>
        </authorList>
    </citation>
    <scope>NUCLEOTIDE SEQUENCE [LARGE SCALE GENOMIC DNA]</scope>
    <source>
        <strain evidence="9">ATCC 18201 / CBS 1600 / BCRC 20928 / JCM 3617 / NBRC 0987 / NRRL Y-1542</strain>
    </source>
</reference>
<gene>
    <name evidence="8" type="ORF">CYBJADRAFT_172132</name>
</gene>
<keyword evidence="3 6" id="KW-0812">Transmembrane</keyword>
<dbReference type="EMBL" id="KV453928">
    <property type="protein sequence ID" value="ODV74145.1"/>
    <property type="molecule type" value="Genomic_DNA"/>
</dbReference>
<evidence type="ECO:0000256" key="6">
    <source>
        <dbReference type="SAM" id="Phobius"/>
    </source>
</evidence>
<proteinExistence type="predicted"/>
<feature type="chain" id="PRO_5009162646" evidence="7">
    <location>
        <begin position="29"/>
        <end position="99"/>
    </location>
</feature>
<organism evidence="8 9">
    <name type="scientific">Cyberlindnera jadinii (strain ATCC 18201 / CBS 1600 / BCRC 20928 / JCM 3617 / NBRC 0987 / NRRL Y-1542)</name>
    <name type="common">Torula yeast</name>
    <name type="synonym">Candida utilis</name>
    <dbReference type="NCBI Taxonomy" id="983966"/>
    <lineage>
        <taxon>Eukaryota</taxon>
        <taxon>Fungi</taxon>
        <taxon>Dikarya</taxon>
        <taxon>Ascomycota</taxon>
        <taxon>Saccharomycotina</taxon>
        <taxon>Saccharomycetes</taxon>
        <taxon>Phaffomycetales</taxon>
        <taxon>Phaffomycetaceae</taxon>
        <taxon>Cyberlindnera</taxon>
    </lineage>
</organism>
<accession>A0A1E4S3T6</accession>
<dbReference type="Proteomes" id="UP000094389">
    <property type="component" value="Unassembled WGS sequence"/>
</dbReference>
<keyword evidence="2" id="KW-0813">Transport</keyword>
<dbReference type="GO" id="GO:0022857">
    <property type="term" value="F:transmembrane transporter activity"/>
    <property type="evidence" value="ECO:0007669"/>
    <property type="project" value="UniProtKB-ARBA"/>
</dbReference>
<dbReference type="STRING" id="983966.A0A1E4S3T6"/>
<dbReference type="GeneID" id="30990693"/>
<keyword evidence="4 6" id="KW-1133">Transmembrane helix</keyword>
<feature type="transmembrane region" description="Helical" evidence="6">
    <location>
        <begin position="33"/>
        <end position="53"/>
    </location>
</feature>
<dbReference type="GO" id="GO:0016020">
    <property type="term" value="C:membrane"/>
    <property type="evidence" value="ECO:0007669"/>
    <property type="project" value="UniProtKB-SubCell"/>
</dbReference>
<sequence>MSFCINFTALAFQAFLIVLACFPSTRHPDKDTMNYAVVINCGIWILSVVYYFTYKKKYYTGPKSNLDEEVYLDTINGVEGSSEDQIDTVLSSSKADKYA</sequence>
<evidence type="ECO:0000256" key="4">
    <source>
        <dbReference type="ARBA" id="ARBA00022989"/>
    </source>
</evidence>
<evidence type="ECO:0000256" key="7">
    <source>
        <dbReference type="SAM" id="SignalP"/>
    </source>
</evidence>